<comment type="caution">
    <text evidence="9">The sequence shown here is derived from an EMBL/GenBank/DDBJ whole genome shotgun (WGS) entry which is preliminary data.</text>
</comment>
<evidence type="ECO:0000313" key="10">
    <source>
        <dbReference type="Proteomes" id="UP000580568"/>
    </source>
</evidence>
<dbReference type="InterPro" id="IPR002467">
    <property type="entry name" value="Pept_M24A_MAP1"/>
</dbReference>
<feature type="domain" description="Peptidase M24" evidence="8">
    <location>
        <begin position="12"/>
        <end position="240"/>
    </location>
</feature>
<keyword evidence="5 6" id="KW-0378">Hydrolase</keyword>
<evidence type="ECO:0000256" key="2">
    <source>
        <dbReference type="ARBA" id="ARBA00022438"/>
    </source>
</evidence>
<evidence type="ECO:0000256" key="6">
    <source>
        <dbReference type="HAMAP-Rule" id="MF_01974"/>
    </source>
</evidence>
<dbReference type="CDD" id="cd01086">
    <property type="entry name" value="MetAP1"/>
    <property type="match status" value="1"/>
</dbReference>
<dbReference type="EC" id="3.4.11.18" evidence="6 7"/>
<comment type="similarity">
    <text evidence="6">Belongs to the peptidase M24A family. Methionine aminopeptidase type 1 subfamily.</text>
</comment>
<evidence type="ECO:0000256" key="4">
    <source>
        <dbReference type="ARBA" id="ARBA00022723"/>
    </source>
</evidence>
<dbReference type="EMBL" id="BLZR01000001">
    <property type="protein sequence ID" value="GFP76060.1"/>
    <property type="molecule type" value="Genomic_DNA"/>
</dbReference>
<organism evidence="9 10">
    <name type="scientific">Clostridium fungisolvens</name>
    <dbReference type="NCBI Taxonomy" id="1604897"/>
    <lineage>
        <taxon>Bacteria</taxon>
        <taxon>Bacillati</taxon>
        <taxon>Bacillota</taxon>
        <taxon>Clostridia</taxon>
        <taxon>Eubacteriales</taxon>
        <taxon>Clostridiaceae</taxon>
        <taxon>Clostridium</taxon>
    </lineage>
</organism>
<evidence type="ECO:0000256" key="3">
    <source>
        <dbReference type="ARBA" id="ARBA00022670"/>
    </source>
</evidence>
<feature type="binding site" evidence="6">
    <location>
        <position position="76"/>
    </location>
    <ligand>
        <name>substrate</name>
    </ligand>
</feature>
<keyword evidence="3 6" id="KW-0645">Protease</keyword>
<dbReference type="SUPFAM" id="SSF55920">
    <property type="entry name" value="Creatinase/aminopeptidase"/>
    <property type="match status" value="1"/>
</dbReference>
<feature type="binding site" evidence="6">
    <location>
        <position position="233"/>
    </location>
    <ligand>
        <name>a divalent metal cation</name>
        <dbReference type="ChEBI" id="CHEBI:60240"/>
        <label>2</label>
        <note>catalytic</note>
    </ligand>
</feature>
<evidence type="ECO:0000256" key="1">
    <source>
        <dbReference type="ARBA" id="ARBA00002521"/>
    </source>
</evidence>
<dbReference type="InterPro" id="IPR001714">
    <property type="entry name" value="Pept_M24_MAP"/>
</dbReference>
<dbReference type="AlphaFoldDB" id="A0A6V8SG91"/>
<dbReference type="GO" id="GO:0046872">
    <property type="term" value="F:metal ion binding"/>
    <property type="evidence" value="ECO:0007669"/>
    <property type="project" value="UniProtKB-UniRule"/>
</dbReference>
<proteinExistence type="inferred from homology"/>
<dbReference type="InterPro" id="IPR000994">
    <property type="entry name" value="Pept_M24"/>
</dbReference>
<dbReference type="GO" id="GO:0004239">
    <property type="term" value="F:initiator methionyl aminopeptidase activity"/>
    <property type="evidence" value="ECO:0007669"/>
    <property type="project" value="UniProtKB-UniRule"/>
</dbReference>
<comment type="function">
    <text evidence="1 6">Removes the N-terminal methionine from nascent proteins. The N-terminal methionine is often cleaved when the second residue in the primary sequence is small and uncharged (Met-Ala-, Cys, Gly, Pro, Ser, Thr, or Val). Requires deformylation of the N(alpha)-formylated initiator methionine before it can be hydrolyzed.</text>
</comment>
<reference evidence="9 10" key="1">
    <citation type="submission" date="2020-07" db="EMBL/GenBank/DDBJ databases">
        <title>A new beta-1,3-glucan-decomposing anaerobic bacterium isolated from anoxic soil subjected to biological soil disinfestation.</title>
        <authorList>
            <person name="Ueki A."/>
            <person name="Tonouchi A."/>
        </authorList>
    </citation>
    <scope>NUCLEOTIDE SEQUENCE [LARGE SCALE GENOMIC DNA]</scope>
    <source>
        <strain evidence="9 10">TW1</strain>
    </source>
</reference>
<dbReference type="PRINTS" id="PR00599">
    <property type="entry name" value="MAPEPTIDASE"/>
</dbReference>
<dbReference type="GO" id="GO:0070006">
    <property type="term" value="F:metalloaminopeptidase activity"/>
    <property type="evidence" value="ECO:0007669"/>
    <property type="project" value="UniProtKB-UniRule"/>
</dbReference>
<dbReference type="Proteomes" id="UP000580568">
    <property type="component" value="Unassembled WGS sequence"/>
</dbReference>
<feature type="binding site" evidence="6">
    <location>
        <position position="104"/>
    </location>
    <ligand>
        <name>a divalent metal cation</name>
        <dbReference type="ChEBI" id="CHEBI:60240"/>
        <label>2</label>
        <note>catalytic</note>
    </ligand>
</feature>
<dbReference type="NCBIfam" id="TIGR00500">
    <property type="entry name" value="met_pdase_I"/>
    <property type="match status" value="1"/>
</dbReference>
<dbReference type="GO" id="GO:0006508">
    <property type="term" value="P:proteolysis"/>
    <property type="evidence" value="ECO:0007669"/>
    <property type="project" value="UniProtKB-KW"/>
</dbReference>
<feature type="binding site" evidence="6">
    <location>
        <position position="168"/>
    </location>
    <ligand>
        <name>a divalent metal cation</name>
        <dbReference type="ChEBI" id="CHEBI:60240"/>
        <label>2</label>
        <note>catalytic</note>
    </ligand>
</feature>
<keyword evidence="2 6" id="KW-0031">Aminopeptidase</keyword>
<feature type="binding site" evidence="6">
    <location>
        <position position="104"/>
    </location>
    <ligand>
        <name>a divalent metal cation</name>
        <dbReference type="ChEBI" id="CHEBI:60240"/>
        <label>1</label>
    </ligand>
</feature>
<comment type="catalytic activity">
    <reaction evidence="6 7">
        <text>Release of N-terminal amino acids, preferentially methionine, from peptides and arylamides.</text>
        <dbReference type="EC" id="3.4.11.18"/>
    </reaction>
</comment>
<evidence type="ECO:0000256" key="5">
    <source>
        <dbReference type="ARBA" id="ARBA00022801"/>
    </source>
</evidence>
<evidence type="ECO:0000313" key="9">
    <source>
        <dbReference type="EMBL" id="GFP76060.1"/>
    </source>
</evidence>
<protein>
    <recommendedName>
        <fullName evidence="6 7">Methionine aminopeptidase</fullName>
        <shortName evidence="6">MAP</shortName>
        <shortName evidence="6">MetAP</shortName>
        <ecNumber evidence="6 7">3.4.11.18</ecNumber>
    </recommendedName>
    <alternativeName>
        <fullName evidence="6">Peptidase M</fullName>
    </alternativeName>
</protein>
<evidence type="ECO:0000259" key="8">
    <source>
        <dbReference type="Pfam" id="PF00557"/>
    </source>
</evidence>
<feature type="binding site" evidence="6">
    <location>
        <position position="202"/>
    </location>
    <ligand>
        <name>a divalent metal cation</name>
        <dbReference type="ChEBI" id="CHEBI:60240"/>
        <label>2</label>
        <note>catalytic</note>
    </ligand>
</feature>
<keyword evidence="10" id="KW-1185">Reference proteome</keyword>
<comment type="cofactor">
    <cofactor evidence="6">
        <name>Co(2+)</name>
        <dbReference type="ChEBI" id="CHEBI:48828"/>
    </cofactor>
    <cofactor evidence="6">
        <name>Zn(2+)</name>
        <dbReference type="ChEBI" id="CHEBI:29105"/>
    </cofactor>
    <cofactor evidence="6">
        <name>Mn(2+)</name>
        <dbReference type="ChEBI" id="CHEBI:29035"/>
    </cofactor>
    <cofactor evidence="6">
        <name>Fe(2+)</name>
        <dbReference type="ChEBI" id="CHEBI:29033"/>
    </cofactor>
    <text evidence="6">Binds 2 divalent metal cations per subunit. Has a high-affinity and a low affinity metal-binding site. The true nature of the physiological cofactor is under debate. The enzyme is active with cobalt, zinc, manganese or divalent iron ions. Most likely, methionine aminopeptidases function as mononuclear Fe(2+)-metalloproteases under physiological conditions, and the catalytically relevant metal-binding site has been assigned to the histidine-containing high-affinity site.</text>
</comment>
<feature type="binding site" evidence="6">
    <location>
        <position position="175"/>
    </location>
    <ligand>
        <name>substrate</name>
    </ligand>
</feature>
<feature type="binding site" evidence="6">
    <location>
        <position position="233"/>
    </location>
    <ligand>
        <name>a divalent metal cation</name>
        <dbReference type="ChEBI" id="CHEBI:60240"/>
        <label>1</label>
    </ligand>
</feature>
<comment type="subunit">
    <text evidence="6">Monomer.</text>
</comment>
<keyword evidence="4 6" id="KW-0479">Metal-binding</keyword>
<dbReference type="HAMAP" id="MF_01974">
    <property type="entry name" value="MetAP_1"/>
    <property type="match status" value="1"/>
</dbReference>
<evidence type="ECO:0000256" key="7">
    <source>
        <dbReference type="RuleBase" id="RU003653"/>
    </source>
</evidence>
<sequence>MIINSENELVALKRIGKIVAEAREEMLKAVRPGITTMELDLIGEKILSFYGAKSAPKYEYNFPGATCISINDEAAHGIPGARIINEGDSVNIDVSAVLDGYFSDTGATIVVSPTSNNIKQQLCNCSKQALNKAIMKAKAGTKINQIGRTIFNEARKNGFTVIKDLTGHGIGKSLHEDPENILNYFDINDSSILKDGSVLAVETFISNGAEHIFQDTNGWTYKTPDKSIVAQFEHTIVVTKGEPIILTTI</sequence>
<dbReference type="Gene3D" id="3.90.230.10">
    <property type="entry name" value="Creatinase/methionine aminopeptidase superfamily"/>
    <property type="match status" value="1"/>
</dbReference>
<gene>
    <name evidence="6" type="primary">map</name>
    <name evidence="9" type="ORF">bsdtw1_02154</name>
</gene>
<feature type="binding site" evidence="6">
    <location>
        <position position="93"/>
    </location>
    <ligand>
        <name>a divalent metal cation</name>
        <dbReference type="ChEBI" id="CHEBI:60240"/>
        <label>1</label>
    </ligand>
</feature>
<accession>A0A6V8SG91</accession>
<dbReference type="Pfam" id="PF00557">
    <property type="entry name" value="Peptidase_M24"/>
    <property type="match status" value="1"/>
</dbReference>
<dbReference type="PANTHER" id="PTHR43330">
    <property type="entry name" value="METHIONINE AMINOPEPTIDASE"/>
    <property type="match status" value="1"/>
</dbReference>
<dbReference type="RefSeq" id="WP_183277516.1">
    <property type="nucleotide sequence ID" value="NZ_BLZR01000001.1"/>
</dbReference>
<dbReference type="InterPro" id="IPR036005">
    <property type="entry name" value="Creatinase/aminopeptidase-like"/>
</dbReference>
<name>A0A6V8SG91_9CLOT</name>
<dbReference type="PANTHER" id="PTHR43330:SF13">
    <property type="entry name" value="METHIONINE AMINOPEPTIDASE 2"/>
    <property type="match status" value="1"/>
</dbReference>